<dbReference type="Proteomes" id="UP001432322">
    <property type="component" value="Unassembled WGS sequence"/>
</dbReference>
<comment type="caution">
    <text evidence="1">The sequence shown here is derived from an EMBL/GenBank/DDBJ whole genome shotgun (WGS) entry which is preliminary data.</text>
</comment>
<dbReference type="EMBL" id="BTSY01000001">
    <property type="protein sequence ID" value="GMT11975.1"/>
    <property type="molecule type" value="Genomic_DNA"/>
</dbReference>
<feature type="non-terminal residue" evidence="1">
    <location>
        <position position="74"/>
    </location>
</feature>
<name>A0AAV5UXG6_9BILA</name>
<dbReference type="AlphaFoldDB" id="A0AAV5UXG6"/>
<gene>
    <name evidence="1" type="ORF">PFISCL1PPCAC_3272</name>
</gene>
<accession>A0AAV5UXG6</accession>
<feature type="non-terminal residue" evidence="1">
    <location>
        <position position="1"/>
    </location>
</feature>
<keyword evidence="2" id="KW-1185">Reference proteome</keyword>
<protein>
    <submittedName>
        <fullName evidence="1">Uncharacterized protein</fullName>
    </submittedName>
</protein>
<proteinExistence type="predicted"/>
<evidence type="ECO:0000313" key="1">
    <source>
        <dbReference type="EMBL" id="GMT11975.1"/>
    </source>
</evidence>
<reference evidence="1" key="1">
    <citation type="submission" date="2023-10" db="EMBL/GenBank/DDBJ databases">
        <title>Genome assembly of Pristionchus species.</title>
        <authorList>
            <person name="Yoshida K."/>
            <person name="Sommer R.J."/>
        </authorList>
    </citation>
    <scope>NUCLEOTIDE SEQUENCE</scope>
    <source>
        <strain evidence="1">RS5133</strain>
    </source>
</reference>
<organism evidence="1 2">
    <name type="scientific">Pristionchus fissidentatus</name>
    <dbReference type="NCBI Taxonomy" id="1538716"/>
    <lineage>
        <taxon>Eukaryota</taxon>
        <taxon>Metazoa</taxon>
        <taxon>Ecdysozoa</taxon>
        <taxon>Nematoda</taxon>
        <taxon>Chromadorea</taxon>
        <taxon>Rhabditida</taxon>
        <taxon>Rhabditina</taxon>
        <taxon>Diplogasteromorpha</taxon>
        <taxon>Diplogasteroidea</taxon>
        <taxon>Neodiplogasteridae</taxon>
        <taxon>Pristionchus</taxon>
    </lineage>
</organism>
<evidence type="ECO:0000313" key="2">
    <source>
        <dbReference type="Proteomes" id="UP001432322"/>
    </source>
</evidence>
<sequence length="74" mass="7906">QLQHVQQHHYLPQYNNTQQKENIARAAAAAAMLPSQHLPQPGPSTAPRATPAFSDSRSYAAAAAAMQDNALGNI</sequence>